<evidence type="ECO:0000256" key="1">
    <source>
        <dbReference type="SAM" id="MobiDB-lite"/>
    </source>
</evidence>
<name>A0A6F9DJ93_9ASCI</name>
<feature type="region of interest" description="Disordered" evidence="1">
    <location>
        <begin position="445"/>
        <end position="595"/>
    </location>
</feature>
<protein>
    <submittedName>
        <fullName evidence="2">Uncharacterized protein LOC100186737</fullName>
    </submittedName>
</protein>
<feature type="region of interest" description="Disordered" evidence="1">
    <location>
        <begin position="394"/>
        <end position="429"/>
    </location>
</feature>
<organism evidence="2">
    <name type="scientific">Phallusia mammillata</name>
    <dbReference type="NCBI Taxonomy" id="59560"/>
    <lineage>
        <taxon>Eukaryota</taxon>
        <taxon>Metazoa</taxon>
        <taxon>Chordata</taxon>
        <taxon>Tunicata</taxon>
        <taxon>Ascidiacea</taxon>
        <taxon>Phlebobranchia</taxon>
        <taxon>Ascidiidae</taxon>
        <taxon>Phallusia</taxon>
    </lineage>
</organism>
<feature type="compositionally biased region" description="Basic residues" evidence="1">
    <location>
        <begin position="566"/>
        <end position="575"/>
    </location>
</feature>
<feature type="compositionally biased region" description="Polar residues" evidence="1">
    <location>
        <begin position="508"/>
        <end position="529"/>
    </location>
</feature>
<feature type="compositionally biased region" description="Polar residues" evidence="1">
    <location>
        <begin position="546"/>
        <end position="558"/>
    </location>
</feature>
<accession>A0A6F9DJ93</accession>
<proteinExistence type="evidence at transcript level"/>
<evidence type="ECO:0000313" key="2">
    <source>
        <dbReference type="EMBL" id="CAB3263023.1"/>
    </source>
</evidence>
<feature type="compositionally biased region" description="Basic and acidic residues" evidence="1">
    <location>
        <begin position="585"/>
        <end position="595"/>
    </location>
</feature>
<dbReference type="AlphaFoldDB" id="A0A6F9DJ93"/>
<feature type="region of interest" description="Disordered" evidence="1">
    <location>
        <begin position="327"/>
        <end position="363"/>
    </location>
</feature>
<feature type="region of interest" description="Disordered" evidence="1">
    <location>
        <begin position="286"/>
        <end position="314"/>
    </location>
</feature>
<sequence>MNSEAEKILQKWKDKASDSNPVKELQCRLCSETFHGEGMFVESLIHLQTSHSGYFESQQHSISSSTEVDHIATAEENSNTLVSSSSRDEALQMSNADEICVVEKMNQTTQTNRKSQPTDMCTQTDFAIPLPIPEPLKRFLCLSENPGNCRPYLCLICNKPVLNLKIAVMHLRKRHNISLRSDAKRIQAPANGSPLKLDTLTSAKVKIRKTARKSTTARLSLQRSTSVGTGQLVQQVLNTMPSSPESHSSTNRDVAIAIMTSRSKAHVIQSSSDDGSDDLMNLFVPKKKSALSGNETETSKNGSHSSDEKVRSLSAEKSTTFKRFYGESKHLSPLKPSSSSTSDESSPNPVTVSAKKATTPQKAKKKIIQSFCGEGMNRHQQTVEKRAMFLEQLKERRKNRPGKNNNFKVKKKFVSPKKQTPKSPARKTGFEWKSIEYNSTCNRLAEKSSVPKKTQSTTANTTPPASPETSTPMETSPPKSKSTDREIPKTKNTARKTARPPKSRTPSDDSGSMDINQILGNSLFVTTKPSDAERDVVSPDIFEQSKIVSRTSPSVTSHSHSDVKVKRQTSRKTTRSKLTSTSLLDDVKRVAENGR</sequence>
<gene>
    <name evidence="2" type="primary">LOC100186737-001</name>
</gene>
<reference evidence="2" key="1">
    <citation type="submission" date="2020-04" db="EMBL/GenBank/DDBJ databases">
        <authorList>
            <person name="Neveu A P."/>
        </authorList>
    </citation>
    <scope>NUCLEOTIDE SEQUENCE</scope>
    <source>
        <tissue evidence="2">Whole embryo</tissue>
    </source>
</reference>
<feature type="compositionally biased region" description="Low complexity" evidence="1">
    <location>
        <begin position="331"/>
        <end position="346"/>
    </location>
</feature>
<dbReference type="EMBL" id="LR787161">
    <property type="protein sequence ID" value="CAB3263023.1"/>
    <property type="molecule type" value="mRNA"/>
</dbReference>
<feature type="compositionally biased region" description="Basic residues" evidence="1">
    <location>
        <begin position="492"/>
        <end position="502"/>
    </location>
</feature>
<feature type="compositionally biased region" description="Low complexity" evidence="1">
    <location>
        <begin position="451"/>
        <end position="480"/>
    </location>
</feature>
<feature type="compositionally biased region" description="Polar residues" evidence="1">
    <location>
        <begin position="291"/>
        <end position="304"/>
    </location>
</feature>